<keyword evidence="1" id="KW-0472">Membrane</keyword>
<keyword evidence="1" id="KW-1133">Transmembrane helix</keyword>
<feature type="transmembrane region" description="Helical" evidence="1">
    <location>
        <begin position="20"/>
        <end position="40"/>
    </location>
</feature>
<organism evidence="2 3">
    <name type="scientific">Mucilaginibacter rigui</name>
    <dbReference type="NCBI Taxonomy" id="534635"/>
    <lineage>
        <taxon>Bacteria</taxon>
        <taxon>Pseudomonadati</taxon>
        <taxon>Bacteroidota</taxon>
        <taxon>Sphingobacteriia</taxon>
        <taxon>Sphingobacteriales</taxon>
        <taxon>Sphingobacteriaceae</taxon>
        <taxon>Mucilaginibacter</taxon>
    </lineage>
</organism>
<dbReference type="Proteomes" id="UP000618754">
    <property type="component" value="Unassembled WGS sequence"/>
</dbReference>
<feature type="transmembrane region" description="Helical" evidence="1">
    <location>
        <begin position="87"/>
        <end position="105"/>
    </location>
</feature>
<feature type="transmembrane region" description="Helical" evidence="1">
    <location>
        <begin position="49"/>
        <end position="67"/>
    </location>
</feature>
<proteinExistence type="predicted"/>
<protein>
    <submittedName>
        <fullName evidence="2">Uncharacterized protein</fullName>
    </submittedName>
</protein>
<evidence type="ECO:0000256" key="1">
    <source>
        <dbReference type="SAM" id="Phobius"/>
    </source>
</evidence>
<name>A0ABR7X7E0_9SPHI</name>
<sequence>MENLHIVFWLFKDIGWCLFWKPLGIVMIFPTLIISIVIAYRTRQMASELFHNLAITFWISANSYWMISEFMQFDALQVYGWITYKHLALIPFFMGVFCLAYYYAIWQPRHPNEIETM</sequence>
<comment type="caution">
    <text evidence="2">The sequence shown here is derived from an EMBL/GenBank/DDBJ whole genome shotgun (WGS) entry which is preliminary data.</text>
</comment>
<evidence type="ECO:0000313" key="2">
    <source>
        <dbReference type="EMBL" id="MBD1386484.1"/>
    </source>
</evidence>
<dbReference type="EMBL" id="JACWMW010000003">
    <property type="protein sequence ID" value="MBD1386484.1"/>
    <property type="molecule type" value="Genomic_DNA"/>
</dbReference>
<keyword evidence="3" id="KW-1185">Reference proteome</keyword>
<keyword evidence="1" id="KW-0812">Transmembrane</keyword>
<gene>
    <name evidence="2" type="ORF">IDJ75_14455</name>
</gene>
<accession>A0ABR7X7E0</accession>
<evidence type="ECO:0000313" key="3">
    <source>
        <dbReference type="Proteomes" id="UP000618754"/>
    </source>
</evidence>
<reference evidence="2 3" key="1">
    <citation type="submission" date="2020-09" db="EMBL/GenBank/DDBJ databases">
        <title>Novel species of Mucilaginibacter isolated from a glacier on the Tibetan Plateau.</title>
        <authorList>
            <person name="Liu Q."/>
            <person name="Xin Y.-H."/>
        </authorList>
    </citation>
    <scope>NUCLEOTIDE SEQUENCE [LARGE SCALE GENOMIC DNA]</scope>
    <source>
        <strain evidence="2 3">CGMCC 1.13878</strain>
    </source>
</reference>